<reference evidence="3" key="1">
    <citation type="submission" date="2016-11" db="UniProtKB">
        <authorList>
            <consortium name="WormBaseParasite"/>
        </authorList>
    </citation>
    <scope>IDENTIFICATION</scope>
</reference>
<dbReference type="AlphaFoldDB" id="A0A1I8FF33"/>
<keyword evidence="2" id="KW-1185">Reference proteome</keyword>
<protein>
    <submittedName>
        <fullName evidence="3">Protein TSSC4</fullName>
    </submittedName>
</protein>
<evidence type="ECO:0000313" key="3">
    <source>
        <dbReference type="WBParaSite" id="maker-unitig_32186-snap-gene-0.0-mRNA-1"/>
    </source>
</evidence>
<dbReference type="Proteomes" id="UP000095280">
    <property type="component" value="Unplaced"/>
</dbReference>
<evidence type="ECO:0000313" key="2">
    <source>
        <dbReference type="Proteomes" id="UP000095280"/>
    </source>
</evidence>
<feature type="compositionally biased region" description="Polar residues" evidence="1">
    <location>
        <begin position="162"/>
        <end position="172"/>
    </location>
</feature>
<organism evidence="2 3">
    <name type="scientific">Macrostomum lignano</name>
    <dbReference type="NCBI Taxonomy" id="282301"/>
    <lineage>
        <taxon>Eukaryota</taxon>
        <taxon>Metazoa</taxon>
        <taxon>Spiralia</taxon>
        <taxon>Lophotrochozoa</taxon>
        <taxon>Platyhelminthes</taxon>
        <taxon>Rhabditophora</taxon>
        <taxon>Macrostomorpha</taxon>
        <taxon>Macrostomida</taxon>
        <taxon>Macrostomidae</taxon>
        <taxon>Macrostomum</taxon>
    </lineage>
</organism>
<name>A0A1I8FF33_9PLAT</name>
<dbReference type="WBParaSite" id="maker-unitig_32186-snap-gene-0.0-mRNA-1">
    <property type="protein sequence ID" value="maker-unitig_32186-snap-gene-0.0-mRNA-1"/>
    <property type="gene ID" value="maker-unitig_32186-snap-gene-0.0"/>
</dbReference>
<proteinExistence type="predicted"/>
<feature type="region of interest" description="Disordered" evidence="1">
    <location>
        <begin position="156"/>
        <end position="176"/>
    </location>
</feature>
<evidence type="ECO:0000256" key="1">
    <source>
        <dbReference type="SAM" id="MobiDB-lite"/>
    </source>
</evidence>
<accession>A0A1I8FF33</accession>
<sequence>AQLRLNLLHCSNYANLLLLRSSTTAAPACSGLTLRLHLLLLARLRLHLLLRLNYVLQTCCLLALNYAECNGRNNYHGGIIYQKTRRRRDLADEIEEPFDDDELDEQLLERQRRAATESNPMAVTLSTNDIQTKLPLAINITGHRDGKRFHQCDHAESRAPLPSQSANGSARSAGQPPSLRLQLCWLC</sequence>